<evidence type="ECO:0000313" key="3">
    <source>
        <dbReference type="EMBL" id="GHO89276.1"/>
    </source>
</evidence>
<keyword evidence="4" id="KW-1185">Reference proteome</keyword>
<dbReference type="EMBL" id="BNJJ01000034">
    <property type="protein sequence ID" value="GHO89276.1"/>
    <property type="molecule type" value="Genomic_DNA"/>
</dbReference>
<sequence>MAMSKMNKLPDALRLGVISFAHAHINAYLDTLRHFDDAEVVAGWDADQARGRAQCQKYGLDFEADLDHLLQRSDIDAVFVTSPTNQHAAHVLAAAQAGKHILLQKPMALTLDDCDTIIAAVQRYGIKFSLCYQMRADPVNQKIKALLDEGALGNIAIVRRRHAIGVLLNPDFARPDNWHIDPVQNMGMFMDDASHAADWFYWMLGRPTSVIAEIDNVVTTVAPDDNGVAIYRFSKREMGILLNSSTMLAATSTTEIYGDKGTLIQDYGDLVSSSLPRPPGATALKLYRAGAADWERFDFPADVPHGNRIRAVPRPLIDYLRGQAGPLASAEDGRVCIEMVLGAYQAAREGRRISL</sequence>
<evidence type="ECO:0000259" key="2">
    <source>
        <dbReference type="Pfam" id="PF22725"/>
    </source>
</evidence>
<dbReference type="InterPro" id="IPR036291">
    <property type="entry name" value="NAD(P)-bd_dom_sf"/>
</dbReference>
<dbReference type="SUPFAM" id="SSF55347">
    <property type="entry name" value="Glyceraldehyde-3-phosphate dehydrogenase-like, C-terminal domain"/>
    <property type="match status" value="1"/>
</dbReference>
<dbReference type="InterPro" id="IPR055170">
    <property type="entry name" value="GFO_IDH_MocA-like_dom"/>
</dbReference>
<dbReference type="PANTHER" id="PTHR43708:SF8">
    <property type="entry name" value="OXIDOREDUCTASE"/>
    <property type="match status" value="1"/>
</dbReference>
<proteinExistence type="predicted"/>
<dbReference type="Pfam" id="PF01408">
    <property type="entry name" value="GFO_IDH_MocA"/>
    <property type="match status" value="1"/>
</dbReference>
<gene>
    <name evidence="3" type="ORF">KSZ_72820</name>
</gene>
<dbReference type="InterPro" id="IPR051317">
    <property type="entry name" value="Gfo/Idh/MocA_oxidoreduct"/>
</dbReference>
<dbReference type="Pfam" id="PF22725">
    <property type="entry name" value="GFO_IDH_MocA_C3"/>
    <property type="match status" value="1"/>
</dbReference>
<feature type="domain" description="GFO/IDH/MocA-like oxidoreductase" evidence="2">
    <location>
        <begin position="141"/>
        <end position="263"/>
    </location>
</feature>
<dbReference type="RefSeq" id="WP_201366805.1">
    <property type="nucleotide sequence ID" value="NZ_BNJJ01000034.1"/>
</dbReference>
<dbReference type="Gene3D" id="3.40.50.720">
    <property type="entry name" value="NAD(P)-binding Rossmann-like Domain"/>
    <property type="match status" value="1"/>
</dbReference>
<organism evidence="3 4">
    <name type="scientific">Dictyobacter formicarum</name>
    <dbReference type="NCBI Taxonomy" id="2778368"/>
    <lineage>
        <taxon>Bacteria</taxon>
        <taxon>Bacillati</taxon>
        <taxon>Chloroflexota</taxon>
        <taxon>Ktedonobacteria</taxon>
        <taxon>Ktedonobacterales</taxon>
        <taxon>Dictyobacteraceae</taxon>
        <taxon>Dictyobacter</taxon>
    </lineage>
</organism>
<comment type="caution">
    <text evidence="3">The sequence shown here is derived from an EMBL/GenBank/DDBJ whole genome shotgun (WGS) entry which is preliminary data.</text>
</comment>
<accession>A0ABQ3VVD9</accession>
<dbReference type="Proteomes" id="UP000635565">
    <property type="component" value="Unassembled WGS sequence"/>
</dbReference>
<feature type="domain" description="Gfo/Idh/MocA-like oxidoreductase N-terminal" evidence="1">
    <location>
        <begin position="20"/>
        <end position="129"/>
    </location>
</feature>
<dbReference type="Gene3D" id="3.30.360.10">
    <property type="entry name" value="Dihydrodipicolinate Reductase, domain 2"/>
    <property type="match status" value="1"/>
</dbReference>
<dbReference type="SUPFAM" id="SSF51735">
    <property type="entry name" value="NAD(P)-binding Rossmann-fold domains"/>
    <property type="match status" value="1"/>
</dbReference>
<dbReference type="InterPro" id="IPR000683">
    <property type="entry name" value="Gfo/Idh/MocA-like_OxRdtase_N"/>
</dbReference>
<name>A0ABQ3VVD9_9CHLR</name>
<protein>
    <submittedName>
        <fullName evidence="3">Dehydrogenase</fullName>
    </submittedName>
</protein>
<evidence type="ECO:0000313" key="4">
    <source>
        <dbReference type="Proteomes" id="UP000635565"/>
    </source>
</evidence>
<reference evidence="3 4" key="1">
    <citation type="journal article" date="2021" name="Int. J. Syst. Evol. Microbiol.">
        <title>Reticulibacter mediterranei gen. nov., sp. nov., within the new family Reticulibacteraceae fam. nov., and Ktedonospora formicarum gen. nov., sp. nov., Ktedonobacter robiniae sp. nov., Dictyobacter formicarum sp. nov. and Dictyobacter arantiisoli sp. nov., belonging to the class Ktedonobacteria.</title>
        <authorList>
            <person name="Yabe S."/>
            <person name="Zheng Y."/>
            <person name="Wang C.M."/>
            <person name="Sakai Y."/>
            <person name="Abe K."/>
            <person name="Yokota A."/>
            <person name="Donadio S."/>
            <person name="Cavaletti L."/>
            <person name="Monciardini P."/>
        </authorList>
    </citation>
    <scope>NUCLEOTIDE SEQUENCE [LARGE SCALE GENOMIC DNA]</scope>
    <source>
        <strain evidence="3 4">SOSP1-9</strain>
    </source>
</reference>
<evidence type="ECO:0000259" key="1">
    <source>
        <dbReference type="Pfam" id="PF01408"/>
    </source>
</evidence>
<dbReference type="PANTHER" id="PTHR43708">
    <property type="entry name" value="CONSERVED EXPRESSED OXIDOREDUCTASE (EUROFUNG)"/>
    <property type="match status" value="1"/>
</dbReference>